<dbReference type="InterPro" id="IPR005111">
    <property type="entry name" value="MoeA_C_domain_IV"/>
</dbReference>
<dbReference type="EMBL" id="CP000698">
    <property type="protein sequence ID" value="ABQ27696.1"/>
    <property type="molecule type" value="Genomic_DNA"/>
</dbReference>
<dbReference type="Gene3D" id="3.40.980.10">
    <property type="entry name" value="MoaB/Mog-like domain"/>
    <property type="match status" value="1"/>
</dbReference>
<dbReference type="PANTHER" id="PTHR10192">
    <property type="entry name" value="MOLYBDOPTERIN BIOSYNTHESIS PROTEIN"/>
    <property type="match status" value="1"/>
</dbReference>
<dbReference type="AlphaFoldDB" id="A5G7C8"/>
<keyword evidence="9 11" id="KW-0501">Molybdenum cofactor biosynthesis</keyword>
<dbReference type="Gene3D" id="3.90.105.10">
    <property type="entry name" value="Molybdopterin biosynthesis moea protein, domain 2"/>
    <property type="match status" value="1"/>
</dbReference>
<dbReference type="GO" id="GO:0006777">
    <property type="term" value="P:Mo-molybdopterin cofactor biosynthetic process"/>
    <property type="evidence" value="ECO:0007669"/>
    <property type="project" value="UniProtKB-UniRule"/>
</dbReference>
<dbReference type="FunFam" id="2.170.190.11:FF:000001">
    <property type="entry name" value="Molybdopterin molybdenumtransferase"/>
    <property type="match status" value="1"/>
</dbReference>
<evidence type="ECO:0000256" key="8">
    <source>
        <dbReference type="ARBA" id="ARBA00022842"/>
    </source>
</evidence>
<dbReference type="GO" id="GO:0005829">
    <property type="term" value="C:cytosol"/>
    <property type="evidence" value="ECO:0007669"/>
    <property type="project" value="TreeGrafter"/>
</dbReference>
<accession>A5G7C8</accession>
<evidence type="ECO:0000256" key="1">
    <source>
        <dbReference type="ARBA" id="ARBA00001946"/>
    </source>
</evidence>
<evidence type="ECO:0000256" key="9">
    <source>
        <dbReference type="ARBA" id="ARBA00023150"/>
    </source>
</evidence>
<dbReference type="GO" id="GO:0046872">
    <property type="term" value="F:metal ion binding"/>
    <property type="evidence" value="ECO:0007669"/>
    <property type="project" value="UniProtKB-UniRule"/>
</dbReference>
<proteinExistence type="inferred from homology"/>
<name>A5G7C8_GEOUR</name>
<comment type="similarity">
    <text evidence="4 11">Belongs to the MoeA family.</text>
</comment>
<dbReference type="SUPFAM" id="SSF63882">
    <property type="entry name" value="MoeA N-terminal region -like"/>
    <property type="match status" value="1"/>
</dbReference>
<sequence length="405" mass="43495">MPSFEDARSIIINSVAPLGVERVDLLSALGRVIAEDVTAPWDMPFYDNSAMDGFAVRTSDCLEGNCTLKVTGYIPAGGAVTPAIEPGSAVRIMTGAPIPADCDAVVPVEETEERDGAVFLKEKVTPRQHIRFRGMDVCRGETIITAGTVIHPPEISMLASFGKAVVPVFRRARVAVLSTGDELIELGEPPADGRIINSNALSLAAAIREIGAEPIILGIARDNRESHLEKMIEGLKADALITSAGVSAGDRDLVRDCLAELGVGQLFWKVDMKPGGPTAFGVKDGKPVFSLPGNPVSTMVTFEEFAKPALLRMMGHKRVIKPYVKATLREDARKKPGKVHFLRVRIEVENGRYWASISGDQNTGILKTMVRANAIAVLPKDRTAVAAGEEVDVHLLRGDVDMLEG</sequence>
<evidence type="ECO:0000256" key="2">
    <source>
        <dbReference type="ARBA" id="ARBA00002901"/>
    </source>
</evidence>
<comment type="cofactor">
    <cofactor evidence="1 11">
        <name>Mg(2+)</name>
        <dbReference type="ChEBI" id="CHEBI:18420"/>
    </cofactor>
</comment>
<comment type="pathway">
    <text evidence="3 11">Cofactor biosynthesis; molybdopterin biosynthesis.</text>
</comment>
<evidence type="ECO:0000256" key="4">
    <source>
        <dbReference type="ARBA" id="ARBA00010763"/>
    </source>
</evidence>
<dbReference type="PANTHER" id="PTHR10192:SF5">
    <property type="entry name" value="GEPHYRIN"/>
    <property type="match status" value="1"/>
</dbReference>
<dbReference type="GO" id="GO:0061599">
    <property type="term" value="F:molybdopterin molybdotransferase activity"/>
    <property type="evidence" value="ECO:0007669"/>
    <property type="project" value="UniProtKB-UniRule"/>
</dbReference>
<dbReference type="Proteomes" id="UP000006695">
    <property type="component" value="Chromosome"/>
</dbReference>
<dbReference type="InterPro" id="IPR005110">
    <property type="entry name" value="MoeA_linker/N"/>
</dbReference>
<dbReference type="SMART" id="SM00852">
    <property type="entry name" value="MoCF_biosynth"/>
    <property type="match status" value="1"/>
</dbReference>
<dbReference type="Gene3D" id="2.40.340.10">
    <property type="entry name" value="MoeA, C-terminal, domain IV"/>
    <property type="match status" value="1"/>
</dbReference>
<dbReference type="SUPFAM" id="SSF63867">
    <property type="entry name" value="MoeA C-terminal domain-like"/>
    <property type="match status" value="1"/>
</dbReference>
<dbReference type="UniPathway" id="UPA00344"/>
<evidence type="ECO:0000256" key="7">
    <source>
        <dbReference type="ARBA" id="ARBA00022723"/>
    </source>
</evidence>
<keyword evidence="6 11" id="KW-0808">Transferase</keyword>
<dbReference type="STRING" id="351605.Gura_3541"/>
<dbReference type="NCBIfam" id="TIGR00177">
    <property type="entry name" value="molyb_syn"/>
    <property type="match status" value="1"/>
</dbReference>
<dbReference type="Pfam" id="PF03453">
    <property type="entry name" value="MoeA_N"/>
    <property type="match status" value="1"/>
</dbReference>
<dbReference type="InterPro" id="IPR036688">
    <property type="entry name" value="MoeA_C_domain_IV_sf"/>
</dbReference>
<evidence type="ECO:0000256" key="5">
    <source>
        <dbReference type="ARBA" id="ARBA00022505"/>
    </source>
</evidence>
<evidence type="ECO:0000256" key="6">
    <source>
        <dbReference type="ARBA" id="ARBA00022679"/>
    </source>
</evidence>
<dbReference type="EC" id="2.10.1.1" evidence="11"/>
<dbReference type="NCBIfam" id="NF045515">
    <property type="entry name" value="Glp_gephyrin"/>
    <property type="match status" value="1"/>
</dbReference>
<reference evidence="13 14" key="1">
    <citation type="submission" date="2007-05" db="EMBL/GenBank/DDBJ databases">
        <title>Complete sequence of Geobacter uraniireducens Rf4.</title>
        <authorList>
            <consortium name="US DOE Joint Genome Institute"/>
            <person name="Copeland A."/>
            <person name="Lucas S."/>
            <person name="Lapidus A."/>
            <person name="Barry K."/>
            <person name="Detter J.C."/>
            <person name="Glavina del Rio T."/>
            <person name="Hammon N."/>
            <person name="Israni S."/>
            <person name="Dalin E."/>
            <person name="Tice H."/>
            <person name="Pitluck S."/>
            <person name="Chertkov O."/>
            <person name="Brettin T."/>
            <person name="Bruce D."/>
            <person name="Han C."/>
            <person name="Schmutz J."/>
            <person name="Larimer F."/>
            <person name="Land M."/>
            <person name="Hauser L."/>
            <person name="Kyrpides N."/>
            <person name="Mikhailova N."/>
            <person name="Shelobolina E."/>
            <person name="Aklujkar M."/>
            <person name="Lovley D."/>
            <person name="Richardson P."/>
        </authorList>
    </citation>
    <scope>NUCLEOTIDE SEQUENCE [LARGE SCALE GENOMIC DNA]</scope>
    <source>
        <strain evidence="13 14">Rf4</strain>
    </source>
</reference>
<evidence type="ECO:0000313" key="13">
    <source>
        <dbReference type="EMBL" id="ABQ27696.1"/>
    </source>
</evidence>
<feature type="domain" description="MoaB/Mog" evidence="12">
    <location>
        <begin position="175"/>
        <end position="312"/>
    </location>
</feature>
<evidence type="ECO:0000313" key="14">
    <source>
        <dbReference type="Proteomes" id="UP000006695"/>
    </source>
</evidence>
<dbReference type="CDD" id="cd00887">
    <property type="entry name" value="MoeA"/>
    <property type="match status" value="1"/>
</dbReference>
<dbReference type="OrthoDB" id="9804758at2"/>
<keyword evidence="7 11" id="KW-0479">Metal-binding</keyword>
<evidence type="ECO:0000256" key="10">
    <source>
        <dbReference type="ARBA" id="ARBA00047317"/>
    </source>
</evidence>
<dbReference type="Pfam" id="PF03454">
    <property type="entry name" value="MoeA_C"/>
    <property type="match status" value="1"/>
</dbReference>
<dbReference type="Gene3D" id="2.170.190.11">
    <property type="entry name" value="Molybdopterin biosynthesis moea protein, domain 3"/>
    <property type="match status" value="1"/>
</dbReference>
<comment type="function">
    <text evidence="2 11">Catalyzes the insertion of molybdate into adenylated molybdopterin with the concomitant release of AMP.</text>
</comment>
<dbReference type="InterPro" id="IPR036135">
    <property type="entry name" value="MoeA_linker/N_sf"/>
</dbReference>
<organism evidence="13 14">
    <name type="scientific">Geotalea uraniireducens (strain Rf4)</name>
    <name type="common">Geobacter uraniireducens</name>
    <dbReference type="NCBI Taxonomy" id="351605"/>
    <lineage>
        <taxon>Bacteria</taxon>
        <taxon>Pseudomonadati</taxon>
        <taxon>Thermodesulfobacteriota</taxon>
        <taxon>Desulfuromonadia</taxon>
        <taxon>Geobacterales</taxon>
        <taxon>Geobacteraceae</taxon>
        <taxon>Geotalea</taxon>
    </lineage>
</organism>
<dbReference type="HOGENOM" id="CLU_010186_7_1_7"/>
<dbReference type="RefSeq" id="WP_011940355.1">
    <property type="nucleotide sequence ID" value="NC_009483.1"/>
</dbReference>
<gene>
    <name evidence="13" type="ordered locus">Gura_3541</name>
</gene>
<dbReference type="KEGG" id="gur:Gura_3541"/>
<comment type="catalytic activity">
    <reaction evidence="10">
        <text>adenylyl-molybdopterin + molybdate = Mo-molybdopterin + AMP + H(+)</text>
        <dbReference type="Rhea" id="RHEA:35047"/>
        <dbReference type="ChEBI" id="CHEBI:15378"/>
        <dbReference type="ChEBI" id="CHEBI:36264"/>
        <dbReference type="ChEBI" id="CHEBI:62727"/>
        <dbReference type="ChEBI" id="CHEBI:71302"/>
        <dbReference type="ChEBI" id="CHEBI:456215"/>
        <dbReference type="EC" id="2.10.1.1"/>
    </reaction>
</comment>
<evidence type="ECO:0000256" key="3">
    <source>
        <dbReference type="ARBA" id="ARBA00005046"/>
    </source>
</evidence>
<evidence type="ECO:0000259" key="12">
    <source>
        <dbReference type="SMART" id="SM00852"/>
    </source>
</evidence>
<dbReference type="InterPro" id="IPR001453">
    <property type="entry name" value="MoaB/Mog_dom"/>
</dbReference>
<dbReference type="InterPro" id="IPR036425">
    <property type="entry name" value="MoaB/Mog-like_dom_sf"/>
</dbReference>
<dbReference type="Pfam" id="PF00994">
    <property type="entry name" value="MoCF_biosynth"/>
    <property type="match status" value="1"/>
</dbReference>
<keyword evidence="8 11" id="KW-0460">Magnesium</keyword>
<dbReference type="InterPro" id="IPR038987">
    <property type="entry name" value="MoeA-like"/>
</dbReference>
<protein>
    <recommendedName>
        <fullName evidence="11">Molybdopterin molybdenumtransferase</fullName>
        <ecNumber evidence="11">2.10.1.1</ecNumber>
    </recommendedName>
</protein>
<keyword evidence="5 11" id="KW-0500">Molybdenum</keyword>
<dbReference type="FunFam" id="3.40.980.10:FF:000004">
    <property type="entry name" value="Molybdopterin molybdenumtransferase"/>
    <property type="match status" value="1"/>
</dbReference>
<keyword evidence="14" id="KW-1185">Reference proteome</keyword>
<dbReference type="SUPFAM" id="SSF53218">
    <property type="entry name" value="Molybdenum cofactor biosynthesis proteins"/>
    <property type="match status" value="1"/>
</dbReference>
<evidence type="ECO:0000256" key="11">
    <source>
        <dbReference type="RuleBase" id="RU365090"/>
    </source>
</evidence>